<organism evidence="3 4">
    <name type="scientific">Nostocoides australiense Ben110</name>
    <dbReference type="NCBI Taxonomy" id="1193182"/>
    <lineage>
        <taxon>Bacteria</taxon>
        <taxon>Bacillati</taxon>
        <taxon>Actinomycetota</taxon>
        <taxon>Actinomycetes</taxon>
        <taxon>Micrococcales</taxon>
        <taxon>Intrasporangiaceae</taxon>
        <taxon>Nostocoides</taxon>
    </lineage>
</organism>
<keyword evidence="4" id="KW-1185">Reference proteome</keyword>
<dbReference type="RefSeq" id="WP_048694414.1">
    <property type="nucleotide sequence ID" value="NZ_HG764815.1"/>
</dbReference>
<dbReference type="AlphaFoldDB" id="W6JVV4"/>
<evidence type="ECO:0000256" key="1">
    <source>
        <dbReference type="SAM" id="MobiDB-lite"/>
    </source>
</evidence>
<protein>
    <submittedName>
        <fullName evidence="3">Uncharacterized protein</fullName>
    </submittedName>
</protein>
<evidence type="ECO:0000313" key="3">
    <source>
        <dbReference type="EMBL" id="CCH73648.1"/>
    </source>
</evidence>
<name>W6JVV4_9MICO</name>
<feature type="transmembrane region" description="Helical" evidence="2">
    <location>
        <begin position="64"/>
        <end position="89"/>
    </location>
</feature>
<keyword evidence="2" id="KW-0812">Transmembrane</keyword>
<reference evidence="3 4" key="1">
    <citation type="journal article" date="2013" name="ISME J.">
        <title>A metabolic model for members of the genus Tetrasphaera involved in enhanced biological phosphorus removal.</title>
        <authorList>
            <person name="Kristiansen R."/>
            <person name="Nguyen H.T.T."/>
            <person name="Saunders A.M."/>
            <person name="Nielsen J.L."/>
            <person name="Wimmer R."/>
            <person name="Le V.Q."/>
            <person name="McIlroy S.J."/>
            <person name="Petrovski S."/>
            <person name="Seviour R.J."/>
            <person name="Calteau A."/>
            <person name="Nielsen K.L."/>
            <person name="Nielsen P.H."/>
        </authorList>
    </citation>
    <scope>NUCLEOTIDE SEQUENCE [LARGE SCALE GENOMIC DNA]</scope>
    <source>
        <strain evidence="3 4">Ben110</strain>
    </source>
</reference>
<dbReference type="EMBL" id="CAJA01000235">
    <property type="protein sequence ID" value="CCH73648.1"/>
    <property type="molecule type" value="Genomic_DNA"/>
</dbReference>
<sequence length="95" mass="9616">MGRLILPTLVLLGILAAAVLLSQGRGGGAPGPGSDSNVLGGDPDGARAIQDARASAPPSPRQEAWRWTLTVLGILIVSAAVILGIALIAKSLWDL</sequence>
<keyword evidence="2" id="KW-1133">Transmembrane helix</keyword>
<keyword evidence="2" id="KW-0472">Membrane</keyword>
<dbReference type="STRING" id="1193182.BN11_310002"/>
<feature type="region of interest" description="Disordered" evidence="1">
    <location>
        <begin position="25"/>
        <end position="61"/>
    </location>
</feature>
<comment type="caution">
    <text evidence="3">The sequence shown here is derived from an EMBL/GenBank/DDBJ whole genome shotgun (WGS) entry which is preliminary data.</text>
</comment>
<dbReference type="Proteomes" id="UP000035763">
    <property type="component" value="Unassembled WGS sequence"/>
</dbReference>
<evidence type="ECO:0000256" key="2">
    <source>
        <dbReference type="SAM" id="Phobius"/>
    </source>
</evidence>
<evidence type="ECO:0000313" key="4">
    <source>
        <dbReference type="Proteomes" id="UP000035763"/>
    </source>
</evidence>
<accession>W6JVV4</accession>
<gene>
    <name evidence="3" type="ORF">BN11_310002</name>
</gene>
<proteinExistence type="predicted"/>